<accession>A0AAW2SMS4</accession>
<evidence type="ECO:0000313" key="1">
    <source>
        <dbReference type="EMBL" id="KAL0393031.1"/>
    </source>
</evidence>
<name>A0AAW2SMS4_SESRA</name>
<proteinExistence type="predicted"/>
<reference evidence="1" key="1">
    <citation type="submission" date="2020-06" db="EMBL/GenBank/DDBJ databases">
        <authorList>
            <person name="Li T."/>
            <person name="Hu X."/>
            <person name="Zhang T."/>
            <person name="Song X."/>
            <person name="Zhang H."/>
            <person name="Dai N."/>
            <person name="Sheng W."/>
            <person name="Hou X."/>
            <person name="Wei L."/>
        </authorList>
    </citation>
    <scope>NUCLEOTIDE SEQUENCE</scope>
    <source>
        <strain evidence="1">G02</strain>
        <tissue evidence="1">Leaf</tissue>
    </source>
</reference>
<reference evidence="1" key="2">
    <citation type="journal article" date="2024" name="Plant">
        <title>Genomic evolution and insights into agronomic trait innovations of Sesamum species.</title>
        <authorList>
            <person name="Miao H."/>
            <person name="Wang L."/>
            <person name="Qu L."/>
            <person name="Liu H."/>
            <person name="Sun Y."/>
            <person name="Le M."/>
            <person name="Wang Q."/>
            <person name="Wei S."/>
            <person name="Zheng Y."/>
            <person name="Lin W."/>
            <person name="Duan Y."/>
            <person name="Cao H."/>
            <person name="Xiong S."/>
            <person name="Wang X."/>
            <person name="Wei L."/>
            <person name="Li C."/>
            <person name="Ma Q."/>
            <person name="Ju M."/>
            <person name="Zhao R."/>
            <person name="Li G."/>
            <person name="Mu C."/>
            <person name="Tian Q."/>
            <person name="Mei H."/>
            <person name="Zhang T."/>
            <person name="Gao T."/>
            <person name="Zhang H."/>
        </authorList>
    </citation>
    <scope>NUCLEOTIDE SEQUENCE</scope>
    <source>
        <strain evidence="1">G02</strain>
    </source>
</reference>
<organism evidence="1">
    <name type="scientific">Sesamum radiatum</name>
    <name type="common">Black benniseed</name>
    <dbReference type="NCBI Taxonomy" id="300843"/>
    <lineage>
        <taxon>Eukaryota</taxon>
        <taxon>Viridiplantae</taxon>
        <taxon>Streptophyta</taxon>
        <taxon>Embryophyta</taxon>
        <taxon>Tracheophyta</taxon>
        <taxon>Spermatophyta</taxon>
        <taxon>Magnoliopsida</taxon>
        <taxon>eudicotyledons</taxon>
        <taxon>Gunneridae</taxon>
        <taxon>Pentapetalae</taxon>
        <taxon>asterids</taxon>
        <taxon>lamiids</taxon>
        <taxon>Lamiales</taxon>
        <taxon>Pedaliaceae</taxon>
        <taxon>Sesamum</taxon>
    </lineage>
</organism>
<dbReference type="EMBL" id="JACGWJ010000010">
    <property type="protein sequence ID" value="KAL0393031.1"/>
    <property type="molecule type" value="Genomic_DNA"/>
</dbReference>
<dbReference type="AlphaFoldDB" id="A0AAW2SMS4"/>
<sequence length="119" mass="13261">MGTPDILQARGREIAKVWLMGTWNGTPPVTIRHKQSCPLLMRSLNELQQAEVGEDAFDPLERKLMQELKLRIIGPVHDALDWLLTGAATIVNSAITRHSIDRCENFVDLSMKIGLCVVG</sequence>
<comment type="caution">
    <text evidence="1">The sequence shown here is derived from an EMBL/GenBank/DDBJ whole genome shotgun (WGS) entry which is preliminary data.</text>
</comment>
<gene>
    <name evidence="1" type="ORF">Sradi_2525900</name>
</gene>
<protein>
    <submittedName>
        <fullName evidence="1">Uncharacterized protein</fullName>
    </submittedName>
</protein>